<evidence type="ECO:0000256" key="6">
    <source>
        <dbReference type="ARBA" id="ARBA00023235"/>
    </source>
</evidence>
<dbReference type="SUPFAM" id="SSF109998">
    <property type="entry name" value="Triger factor/SurA peptide-binding domain-like"/>
    <property type="match status" value="1"/>
</dbReference>
<keyword evidence="6 7" id="KW-0413">Isomerase</keyword>
<evidence type="ECO:0000313" key="9">
    <source>
        <dbReference type="EMBL" id="MET1254554.1"/>
    </source>
</evidence>
<dbReference type="Pfam" id="PF13616">
    <property type="entry name" value="Rotamase_3"/>
    <property type="match status" value="1"/>
</dbReference>
<evidence type="ECO:0000256" key="3">
    <source>
        <dbReference type="ARBA" id="ARBA00022764"/>
    </source>
</evidence>
<protein>
    <recommendedName>
        <fullName evidence="7">Chaperone SurA</fullName>
    </recommendedName>
    <alternativeName>
        <fullName evidence="7">Peptidyl-prolyl cis-trans isomerase SurA</fullName>
        <shortName evidence="7">PPIase SurA</shortName>
        <ecNumber evidence="7">5.2.1.8</ecNumber>
    </alternativeName>
    <alternativeName>
        <fullName evidence="7">Rotamase SurA</fullName>
    </alternativeName>
</protein>
<dbReference type="SUPFAM" id="SSF54534">
    <property type="entry name" value="FKBP-like"/>
    <property type="match status" value="2"/>
</dbReference>
<accession>A0ABV2BRI9</accession>
<keyword evidence="2 7" id="KW-0677">Repeat</keyword>
<dbReference type="PROSITE" id="PS50198">
    <property type="entry name" value="PPIC_PPIASE_2"/>
    <property type="match status" value="2"/>
</dbReference>
<keyword evidence="5 7" id="KW-0143">Chaperone</keyword>
<dbReference type="HAMAP" id="MF_01183">
    <property type="entry name" value="Chaperone_SurA"/>
    <property type="match status" value="1"/>
</dbReference>
<gene>
    <name evidence="7" type="primary">surA</name>
    <name evidence="9" type="ORF">ABVT43_05390</name>
</gene>
<evidence type="ECO:0000256" key="4">
    <source>
        <dbReference type="ARBA" id="ARBA00023110"/>
    </source>
</evidence>
<dbReference type="Gene3D" id="3.10.50.40">
    <property type="match status" value="2"/>
</dbReference>
<dbReference type="EC" id="5.2.1.8" evidence="7"/>
<dbReference type="Pfam" id="PF09312">
    <property type="entry name" value="SurA_N"/>
    <property type="match status" value="1"/>
</dbReference>
<dbReference type="RefSeq" id="WP_353874117.1">
    <property type="nucleotide sequence ID" value="NZ_JBEVCJ010000004.1"/>
</dbReference>
<evidence type="ECO:0000313" key="10">
    <source>
        <dbReference type="Proteomes" id="UP001548189"/>
    </source>
</evidence>
<name>A0ABV2BRI9_9GAMM</name>
<evidence type="ECO:0000256" key="7">
    <source>
        <dbReference type="HAMAP-Rule" id="MF_01183"/>
    </source>
</evidence>
<evidence type="ECO:0000259" key="8">
    <source>
        <dbReference type="PROSITE" id="PS50198"/>
    </source>
</evidence>
<proteinExistence type="inferred from homology"/>
<dbReference type="InterPro" id="IPR046357">
    <property type="entry name" value="PPIase_dom_sf"/>
</dbReference>
<dbReference type="InterPro" id="IPR015391">
    <property type="entry name" value="SurA_N"/>
</dbReference>
<comment type="catalytic activity">
    <reaction evidence="7">
        <text>[protein]-peptidylproline (omega=180) = [protein]-peptidylproline (omega=0)</text>
        <dbReference type="Rhea" id="RHEA:16237"/>
        <dbReference type="Rhea" id="RHEA-COMP:10747"/>
        <dbReference type="Rhea" id="RHEA-COMP:10748"/>
        <dbReference type="ChEBI" id="CHEBI:83833"/>
        <dbReference type="ChEBI" id="CHEBI:83834"/>
        <dbReference type="EC" id="5.2.1.8"/>
    </reaction>
</comment>
<comment type="caution">
    <text evidence="9">The sequence shown here is derived from an EMBL/GenBank/DDBJ whole genome shotgun (WGS) entry which is preliminary data.</text>
</comment>
<dbReference type="EMBL" id="JBEVCJ010000004">
    <property type="protein sequence ID" value="MET1254554.1"/>
    <property type="molecule type" value="Genomic_DNA"/>
</dbReference>
<dbReference type="InterPro" id="IPR000297">
    <property type="entry name" value="PPIase_PpiC"/>
</dbReference>
<evidence type="ECO:0000256" key="2">
    <source>
        <dbReference type="ARBA" id="ARBA00022737"/>
    </source>
</evidence>
<keyword evidence="4 7" id="KW-0697">Rotamase</keyword>
<keyword evidence="3 7" id="KW-0574">Periplasm</keyword>
<sequence>MMKKLVKLGLVTVMTFYTVFAQANLKIVDRVVALVDSDVVLASELVRRTNSIIQQIKERKQNVPELEKLKEQVLERLIVESLQLQMAKRVGVRISDTELDATLTRIAGENQLSLDEFRKQVIAEGNTWPLFREDLRNEIMISRVRNGVVSRRIQISDKEIDNLLVQINQEGESRTQYSLGHILLPLAESATPEEIAKVRATAENLVMDLRGGANFQEYAITYSAGENALSGGSLGWRSLSQLPSLFADSVRSLKTGDVTDPLRSGSGLHILKLFETKGGFESHSVMQTHVRHILITPDLITDEKAALDKINLVRQRILDGEKFEDLAIEFSDDKGTAALGGDLKWSDPGTFVPEFNEVMNSLAINELSQPVKTEFGWHIIEVLGRRDKDQTEEKKRETAYRILQKRKFEEEAQLWLRELKDQAYIRIVDEK</sequence>
<dbReference type="PANTHER" id="PTHR47637:SF1">
    <property type="entry name" value="CHAPERONE SURA"/>
    <property type="match status" value="1"/>
</dbReference>
<dbReference type="Gene3D" id="1.10.4030.10">
    <property type="entry name" value="Porin chaperone SurA, peptide-binding domain"/>
    <property type="match status" value="2"/>
</dbReference>
<evidence type="ECO:0000256" key="5">
    <source>
        <dbReference type="ARBA" id="ARBA00023186"/>
    </source>
</evidence>
<dbReference type="PANTHER" id="PTHR47637">
    <property type="entry name" value="CHAPERONE SURA"/>
    <property type="match status" value="1"/>
</dbReference>
<dbReference type="Pfam" id="PF00639">
    <property type="entry name" value="Rotamase"/>
    <property type="match status" value="1"/>
</dbReference>
<comment type="subcellular location">
    <subcellularLocation>
        <location evidence="7">Periplasm</location>
    </subcellularLocation>
    <text evidence="7">Is capable of associating with the outer membrane.</text>
</comment>
<comment type="domain">
    <text evidence="7">The PPIase activity resides only in the second parvulin domain. The N-terminal region and the C-terminal tail are necessary and sufficient for the chaperone activity of SurA. The PPIase activity is dispensable for SurA to function as a chaperone. The N-terminal region and the C-terminal tail are also required for porin recognition.</text>
</comment>
<keyword evidence="1 7" id="KW-0732">Signal</keyword>
<reference evidence="9 10" key="1">
    <citation type="submission" date="2024-06" db="EMBL/GenBank/DDBJ databases">
        <authorList>
            <person name="Li F."/>
        </authorList>
    </citation>
    <scope>NUCLEOTIDE SEQUENCE [LARGE SCALE GENOMIC DNA]</scope>
    <source>
        <strain evidence="9 10">GXAS 311</strain>
    </source>
</reference>
<evidence type="ECO:0000256" key="1">
    <source>
        <dbReference type="ARBA" id="ARBA00022729"/>
    </source>
</evidence>
<organism evidence="9 10">
    <name type="scientific">Aliikangiella maris</name>
    <dbReference type="NCBI Taxonomy" id="3162458"/>
    <lineage>
        <taxon>Bacteria</taxon>
        <taxon>Pseudomonadati</taxon>
        <taxon>Pseudomonadota</taxon>
        <taxon>Gammaproteobacteria</taxon>
        <taxon>Oceanospirillales</taxon>
        <taxon>Pleioneaceae</taxon>
        <taxon>Aliikangiella</taxon>
    </lineage>
</organism>
<dbReference type="InterPro" id="IPR023034">
    <property type="entry name" value="PPIase_SurA"/>
</dbReference>
<dbReference type="Proteomes" id="UP001548189">
    <property type="component" value="Unassembled WGS sequence"/>
</dbReference>
<dbReference type="InterPro" id="IPR027304">
    <property type="entry name" value="Trigger_fact/SurA_dom_sf"/>
</dbReference>
<comment type="function">
    <text evidence="7">Chaperone involved in the correct folding and assembly of outer membrane proteins. Recognizes specific patterns of aromatic residues and the orientation of their side chains, which are found more frequently in integral outer membrane proteins. May act in both early periplasmic and late outer membrane-associated steps of protein maturation.</text>
</comment>
<keyword evidence="10" id="KW-1185">Reference proteome</keyword>
<feature type="domain" description="PpiC" evidence="8">
    <location>
        <begin position="174"/>
        <end position="275"/>
    </location>
</feature>
<dbReference type="GO" id="GO:0003755">
    <property type="term" value="F:peptidyl-prolyl cis-trans isomerase activity"/>
    <property type="evidence" value="ECO:0007669"/>
    <property type="project" value="UniProtKB-EC"/>
</dbReference>
<dbReference type="InterPro" id="IPR050280">
    <property type="entry name" value="OMP_Chaperone_SurA"/>
</dbReference>
<feature type="domain" description="PpiC" evidence="8">
    <location>
        <begin position="285"/>
        <end position="384"/>
    </location>
</feature>